<reference evidence="1" key="1">
    <citation type="journal article" date="2014" name="Front. Microbiol.">
        <title>High frequency of phylogenetically diverse reductive dehalogenase-homologous genes in deep subseafloor sedimentary metagenomes.</title>
        <authorList>
            <person name="Kawai M."/>
            <person name="Futagami T."/>
            <person name="Toyoda A."/>
            <person name="Takaki Y."/>
            <person name="Nishi S."/>
            <person name="Hori S."/>
            <person name="Arai W."/>
            <person name="Tsubouchi T."/>
            <person name="Morono Y."/>
            <person name="Uchiyama I."/>
            <person name="Ito T."/>
            <person name="Fujiyama A."/>
            <person name="Inagaki F."/>
            <person name="Takami H."/>
        </authorList>
    </citation>
    <scope>NUCLEOTIDE SEQUENCE</scope>
    <source>
        <strain evidence="1">Expedition CK06-06</strain>
    </source>
</reference>
<name>X1DLN1_9ZZZZ</name>
<comment type="caution">
    <text evidence="1">The sequence shown here is derived from an EMBL/GenBank/DDBJ whole genome shotgun (WGS) entry which is preliminary data.</text>
</comment>
<sequence length="83" mass="9014">MAMKQQCNVLAAGADRDFISDSIIELYDTGSDLLSPLYTFKAASAIYGPRLPFGKEAADPKSFSMPIQVHNNTLCNSDLTPET</sequence>
<proteinExistence type="predicted"/>
<dbReference type="AlphaFoldDB" id="X1DLN1"/>
<feature type="non-terminal residue" evidence="1">
    <location>
        <position position="83"/>
    </location>
</feature>
<organism evidence="1">
    <name type="scientific">marine sediment metagenome</name>
    <dbReference type="NCBI Taxonomy" id="412755"/>
    <lineage>
        <taxon>unclassified sequences</taxon>
        <taxon>metagenomes</taxon>
        <taxon>ecological metagenomes</taxon>
    </lineage>
</organism>
<evidence type="ECO:0000313" key="1">
    <source>
        <dbReference type="EMBL" id="GAH21097.1"/>
    </source>
</evidence>
<accession>X1DLN1</accession>
<dbReference type="EMBL" id="BART01040844">
    <property type="protein sequence ID" value="GAH21097.1"/>
    <property type="molecule type" value="Genomic_DNA"/>
</dbReference>
<gene>
    <name evidence="1" type="ORF">S01H4_66183</name>
</gene>
<protein>
    <submittedName>
        <fullName evidence="1">Uncharacterized protein</fullName>
    </submittedName>
</protein>